<feature type="transmembrane region" description="Helical" evidence="1">
    <location>
        <begin position="12"/>
        <end position="31"/>
    </location>
</feature>
<organism evidence="2 3">
    <name type="scientific">Nonomuraea typhae</name>
    <dbReference type="NCBI Taxonomy" id="2603600"/>
    <lineage>
        <taxon>Bacteria</taxon>
        <taxon>Bacillati</taxon>
        <taxon>Actinomycetota</taxon>
        <taxon>Actinomycetes</taxon>
        <taxon>Streptosporangiales</taxon>
        <taxon>Streptosporangiaceae</taxon>
        <taxon>Nonomuraea</taxon>
    </lineage>
</organism>
<keyword evidence="3" id="KW-1185">Reference proteome</keyword>
<protein>
    <submittedName>
        <fullName evidence="2">Uncharacterized protein</fullName>
    </submittedName>
</protein>
<dbReference type="EMBL" id="JBITGY010000023">
    <property type="protein sequence ID" value="MFI6505797.1"/>
    <property type="molecule type" value="Genomic_DNA"/>
</dbReference>
<feature type="transmembrane region" description="Helical" evidence="1">
    <location>
        <begin position="111"/>
        <end position="128"/>
    </location>
</feature>
<dbReference type="RefSeq" id="WP_397092188.1">
    <property type="nucleotide sequence ID" value="NZ_JBITGY010000023.1"/>
</dbReference>
<keyword evidence="1" id="KW-1133">Transmembrane helix</keyword>
<comment type="caution">
    <text evidence="2">The sequence shown here is derived from an EMBL/GenBank/DDBJ whole genome shotgun (WGS) entry which is preliminary data.</text>
</comment>
<feature type="transmembrane region" description="Helical" evidence="1">
    <location>
        <begin position="77"/>
        <end position="99"/>
    </location>
</feature>
<keyword evidence="1" id="KW-0812">Transmembrane</keyword>
<dbReference type="Proteomes" id="UP001612741">
    <property type="component" value="Unassembled WGS sequence"/>
</dbReference>
<feature type="transmembrane region" description="Helical" evidence="1">
    <location>
        <begin position="140"/>
        <end position="159"/>
    </location>
</feature>
<sequence length="185" mass="19451">MPNVVPEDLHDFFFAAAGVAGALIGLLFVVISVSAERIGQDGSQLHRIQASVALTAFTNALVVSLFALVPGDDLGSVALVVAIIGLLSVAASLLSLIRLRQRGWRSVRDSLFLAGLAVAFGFQMSAGMTAVQDPAAPDPIITIAYLVVVCFLIGIGRSWELVGAPQIGIIGEVFAMFRRRPPGPR</sequence>
<evidence type="ECO:0000256" key="1">
    <source>
        <dbReference type="SAM" id="Phobius"/>
    </source>
</evidence>
<accession>A0ABW7ZCA8</accession>
<evidence type="ECO:0000313" key="2">
    <source>
        <dbReference type="EMBL" id="MFI6505797.1"/>
    </source>
</evidence>
<evidence type="ECO:0000313" key="3">
    <source>
        <dbReference type="Proteomes" id="UP001612741"/>
    </source>
</evidence>
<reference evidence="2 3" key="1">
    <citation type="submission" date="2024-10" db="EMBL/GenBank/DDBJ databases">
        <title>The Natural Products Discovery Center: Release of the First 8490 Sequenced Strains for Exploring Actinobacteria Biosynthetic Diversity.</title>
        <authorList>
            <person name="Kalkreuter E."/>
            <person name="Kautsar S.A."/>
            <person name="Yang D."/>
            <person name="Bader C.D."/>
            <person name="Teijaro C.N."/>
            <person name="Fluegel L."/>
            <person name="Davis C.M."/>
            <person name="Simpson J.R."/>
            <person name="Lauterbach L."/>
            <person name="Steele A.D."/>
            <person name="Gui C."/>
            <person name="Meng S."/>
            <person name="Li G."/>
            <person name="Viehrig K."/>
            <person name="Ye F."/>
            <person name="Su P."/>
            <person name="Kiefer A.F."/>
            <person name="Nichols A."/>
            <person name="Cepeda A.J."/>
            <person name="Yan W."/>
            <person name="Fan B."/>
            <person name="Jiang Y."/>
            <person name="Adhikari A."/>
            <person name="Zheng C.-J."/>
            <person name="Schuster L."/>
            <person name="Cowan T.M."/>
            <person name="Smanski M.J."/>
            <person name="Chevrette M.G."/>
            <person name="De Carvalho L.P.S."/>
            <person name="Shen B."/>
        </authorList>
    </citation>
    <scope>NUCLEOTIDE SEQUENCE [LARGE SCALE GENOMIC DNA]</scope>
    <source>
        <strain evidence="2 3">NPDC050545</strain>
    </source>
</reference>
<keyword evidence="1" id="KW-0472">Membrane</keyword>
<feature type="transmembrane region" description="Helical" evidence="1">
    <location>
        <begin position="52"/>
        <end position="71"/>
    </location>
</feature>
<gene>
    <name evidence="2" type="ORF">ACIBG2_51050</name>
</gene>
<proteinExistence type="predicted"/>
<name>A0ABW7ZCA8_9ACTN</name>